<evidence type="ECO:0000313" key="1">
    <source>
        <dbReference type="EMBL" id="MFM0105460.1"/>
    </source>
</evidence>
<gene>
    <name evidence="1" type="ORF">PQR01_18700</name>
</gene>
<reference evidence="1 2" key="1">
    <citation type="journal article" date="2024" name="Chem. Sci.">
        <title>Discovery of megapolipeptins by genome mining of a Burkholderiales bacteria collection.</title>
        <authorList>
            <person name="Paulo B.S."/>
            <person name="Recchia M.J.J."/>
            <person name="Lee S."/>
            <person name="Fergusson C.H."/>
            <person name="Romanowski S.B."/>
            <person name="Hernandez A."/>
            <person name="Krull N."/>
            <person name="Liu D.Y."/>
            <person name="Cavanagh H."/>
            <person name="Bos A."/>
            <person name="Gray C.A."/>
            <person name="Murphy B.T."/>
            <person name="Linington R.G."/>
            <person name="Eustaquio A.S."/>
        </authorList>
    </citation>
    <scope>NUCLEOTIDE SEQUENCE [LARGE SCALE GENOMIC DNA]</scope>
    <source>
        <strain evidence="1 2">RL18-126-BIB-B</strain>
    </source>
</reference>
<protein>
    <submittedName>
        <fullName evidence="1">DUF2442 domain-containing protein</fullName>
    </submittedName>
</protein>
<evidence type="ECO:0000313" key="2">
    <source>
        <dbReference type="Proteomes" id="UP001629235"/>
    </source>
</evidence>
<keyword evidence="2" id="KW-1185">Reference proteome</keyword>
<dbReference type="Proteomes" id="UP001629235">
    <property type="component" value="Unassembled WGS sequence"/>
</dbReference>
<name>A0ACC7NEK8_9BURK</name>
<comment type="caution">
    <text evidence="1">The sequence shown here is derived from an EMBL/GenBank/DDBJ whole genome shotgun (WGS) entry which is preliminary data.</text>
</comment>
<accession>A0ACC7NEK8</accession>
<organism evidence="1 2">
    <name type="scientific">Paraburkholderia rhynchosiae</name>
    <dbReference type="NCBI Taxonomy" id="487049"/>
    <lineage>
        <taxon>Bacteria</taxon>
        <taxon>Pseudomonadati</taxon>
        <taxon>Pseudomonadota</taxon>
        <taxon>Betaproteobacteria</taxon>
        <taxon>Burkholderiales</taxon>
        <taxon>Burkholderiaceae</taxon>
        <taxon>Paraburkholderia</taxon>
    </lineage>
</organism>
<dbReference type="EMBL" id="JAQQDW010000035">
    <property type="protein sequence ID" value="MFM0105460.1"/>
    <property type="molecule type" value="Genomic_DNA"/>
</dbReference>
<proteinExistence type="predicted"/>
<sequence length="82" mass="8823">MVTRALGVSFADDSFTVQLSDGRSLTVPLNDFPKLATATPAQRQRFRIGPSGLGLHWPALDEDISVAALIRGVGDLTSKSRR</sequence>